<dbReference type="AlphaFoldDB" id="A0A1N7Q3W7"/>
<reference evidence="1 2" key="1">
    <citation type="submission" date="2017-01" db="EMBL/GenBank/DDBJ databases">
        <authorList>
            <person name="Mah S.A."/>
            <person name="Swanson W.J."/>
            <person name="Moy G.W."/>
            <person name="Vacquier V.D."/>
        </authorList>
    </citation>
    <scope>NUCLEOTIDE SEQUENCE [LARGE SCALE GENOMIC DNA]</scope>
    <source>
        <strain evidence="1 2">DSM 18014</strain>
    </source>
</reference>
<proteinExistence type="predicted"/>
<protein>
    <submittedName>
        <fullName evidence="1">Uncharacterized protein</fullName>
    </submittedName>
</protein>
<name>A0A1N7Q3W7_9FLAO</name>
<dbReference type="Proteomes" id="UP000185781">
    <property type="component" value="Unassembled WGS sequence"/>
</dbReference>
<dbReference type="EMBL" id="FTOV01000009">
    <property type="protein sequence ID" value="SIT17580.1"/>
    <property type="molecule type" value="Genomic_DNA"/>
</dbReference>
<accession>A0A1N7Q3W7</accession>
<sequence length="61" mass="6951">MIFKPDKKNNLVIKKPLILLFCDGIKKNETLSVLIDQDHISVGIFQVNMFRTGSVFIGFLL</sequence>
<evidence type="ECO:0000313" key="1">
    <source>
        <dbReference type="EMBL" id="SIT17580.1"/>
    </source>
</evidence>
<organism evidence="1 2">
    <name type="scientific">Chryseobacterium gambrini</name>
    <dbReference type="NCBI Taxonomy" id="373672"/>
    <lineage>
        <taxon>Bacteria</taxon>
        <taxon>Pseudomonadati</taxon>
        <taxon>Bacteroidota</taxon>
        <taxon>Flavobacteriia</taxon>
        <taxon>Flavobacteriales</taxon>
        <taxon>Weeksellaceae</taxon>
        <taxon>Chryseobacterium group</taxon>
        <taxon>Chryseobacterium</taxon>
    </lineage>
</organism>
<gene>
    <name evidence="1" type="ORF">SAMN05421785_1099</name>
</gene>
<evidence type="ECO:0000313" key="2">
    <source>
        <dbReference type="Proteomes" id="UP000185781"/>
    </source>
</evidence>